<reference evidence="2" key="1">
    <citation type="submission" date="2015-10" db="EMBL/GenBank/DDBJ databases">
        <authorList>
            <person name="Gilbert D.G."/>
        </authorList>
    </citation>
    <scope>NUCLEOTIDE SEQUENCE</scope>
</reference>
<proteinExistence type="predicted"/>
<organism evidence="2">
    <name type="scientific">hydrothermal vent metagenome</name>
    <dbReference type="NCBI Taxonomy" id="652676"/>
    <lineage>
        <taxon>unclassified sequences</taxon>
        <taxon>metagenomes</taxon>
        <taxon>ecological metagenomes</taxon>
    </lineage>
</organism>
<gene>
    <name evidence="2" type="ORF">MGWOODY_Smn1282</name>
</gene>
<dbReference type="Pfam" id="PF10881">
    <property type="entry name" value="DUF2726"/>
    <property type="match status" value="1"/>
</dbReference>
<evidence type="ECO:0000259" key="1">
    <source>
        <dbReference type="Pfam" id="PF10881"/>
    </source>
</evidence>
<protein>
    <recommendedName>
        <fullName evidence="1">DUF2726 domain-containing protein</fullName>
    </recommendedName>
</protein>
<sequence>MLSALERVLPMYRIHAQVSMGALLAPGGRLGPWQRGTDGGAFLWRIVDFVVVDPTSSSIVALIEMDERFAEPDENRQREALTTQAGYQTIRIPASDRATMATAQAAVGHLRDAALKAAPAVTRLPMPVRTWPLEGRFNGTR</sequence>
<accession>A0A160TIQ4</accession>
<dbReference type="InterPro" id="IPR024402">
    <property type="entry name" value="DUF2726"/>
</dbReference>
<dbReference type="EMBL" id="CZQE01000069">
    <property type="protein sequence ID" value="CUS43627.1"/>
    <property type="molecule type" value="Genomic_DNA"/>
</dbReference>
<dbReference type="AlphaFoldDB" id="A0A160TIQ4"/>
<evidence type="ECO:0000313" key="2">
    <source>
        <dbReference type="EMBL" id="CUS43627.1"/>
    </source>
</evidence>
<feature type="domain" description="DUF2726" evidence="1">
    <location>
        <begin position="5"/>
        <end position="106"/>
    </location>
</feature>
<name>A0A160TIQ4_9ZZZZ</name>